<evidence type="ECO:0008006" key="4">
    <source>
        <dbReference type="Google" id="ProtNLM"/>
    </source>
</evidence>
<gene>
    <name evidence="2" type="ORF">LYSHEL_29180</name>
</gene>
<organism evidence="2 3">
    <name type="scientific">Lysobacter helvus</name>
    <dbReference type="NCBI Taxonomy" id="2675059"/>
    <lineage>
        <taxon>Bacteria</taxon>
        <taxon>Pseudomonadati</taxon>
        <taxon>Pseudomonadota</taxon>
        <taxon>Gammaproteobacteria</taxon>
        <taxon>Lysobacterales</taxon>
        <taxon>Lysobacteraceae</taxon>
        <taxon>Lysobacter</taxon>
    </lineage>
</organism>
<dbReference type="RefSeq" id="WP_213498459.1">
    <property type="nucleotide sequence ID" value="NZ_AP024546.1"/>
</dbReference>
<evidence type="ECO:0000313" key="3">
    <source>
        <dbReference type="Proteomes" id="UP000680514"/>
    </source>
</evidence>
<keyword evidence="1" id="KW-0812">Transmembrane</keyword>
<reference evidence="2 3" key="1">
    <citation type="submission" date="2021-03" db="EMBL/GenBank/DDBJ databases">
        <title>Complete Genome Sequences of Two Lysobacter Strains Isolated from Sea Water (Lysobacter caseinilyticus) and Soil (Lysobacter helvus) in South Korea.</title>
        <authorList>
            <person name="Watanabe Y."/>
            <person name="Arakawa K."/>
        </authorList>
    </citation>
    <scope>NUCLEOTIDE SEQUENCE [LARGE SCALE GENOMIC DNA]</scope>
    <source>
        <strain evidence="2 3">D10</strain>
    </source>
</reference>
<feature type="transmembrane region" description="Helical" evidence="1">
    <location>
        <begin position="104"/>
        <end position="124"/>
    </location>
</feature>
<keyword evidence="1" id="KW-0472">Membrane</keyword>
<dbReference type="EMBL" id="AP024546">
    <property type="protein sequence ID" value="BCT97047.1"/>
    <property type="molecule type" value="Genomic_DNA"/>
</dbReference>
<evidence type="ECO:0000313" key="2">
    <source>
        <dbReference type="EMBL" id="BCT97047.1"/>
    </source>
</evidence>
<protein>
    <recommendedName>
        <fullName evidence="4">Integral membrane protein</fullName>
    </recommendedName>
</protein>
<sequence length="131" mass="13970">MGYIAGTLVAFILLGLAALSGFSRDRSFHATLLMVVASYYVLFAAMAGSISAMVVESAIATAFLLAAVAGFRRWHWLIVVGLAAHGVFDFVLHPLVTNPGMPAWWPAFCGTFDIAAAACIALLLSTRHRRA</sequence>
<feature type="transmembrane region" description="Helical" evidence="1">
    <location>
        <begin position="39"/>
        <end position="67"/>
    </location>
</feature>
<evidence type="ECO:0000256" key="1">
    <source>
        <dbReference type="SAM" id="Phobius"/>
    </source>
</evidence>
<keyword evidence="1" id="KW-1133">Transmembrane helix</keyword>
<proteinExistence type="predicted"/>
<name>A0ABM7QH51_9GAMM</name>
<feature type="transmembrane region" description="Helical" evidence="1">
    <location>
        <begin position="74"/>
        <end position="92"/>
    </location>
</feature>
<dbReference type="Proteomes" id="UP000680514">
    <property type="component" value="Chromosome"/>
</dbReference>
<keyword evidence="3" id="KW-1185">Reference proteome</keyword>
<accession>A0ABM7QH51</accession>